<dbReference type="InterPro" id="IPR018597">
    <property type="entry name" value="Phage_Tuc2009_YjcQ"/>
</dbReference>
<evidence type="ECO:0000313" key="1">
    <source>
        <dbReference type="EMBL" id="MFM9413756.1"/>
    </source>
</evidence>
<dbReference type="Pfam" id="PF09639">
    <property type="entry name" value="YjcQ"/>
    <property type="match status" value="1"/>
</dbReference>
<dbReference type="InterPro" id="IPR036390">
    <property type="entry name" value="WH_DNA-bd_sf"/>
</dbReference>
<dbReference type="Proteomes" id="UP001631949">
    <property type="component" value="Unassembled WGS sequence"/>
</dbReference>
<organism evidence="1 2">
    <name type="scientific">Peptococcus simiae</name>
    <dbReference type="NCBI Taxonomy" id="1643805"/>
    <lineage>
        <taxon>Bacteria</taxon>
        <taxon>Bacillati</taxon>
        <taxon>Bacillota</taxon>
        <taxon>Clostridia</taxon>
        <taxon>Eubacteriales</taxon>
        <taxon>Peptococcaceae</taxon>
        <taxon>Peptococcus</taxon>
    </lineage>
</organism>
<evidence type="ECO:0000313" key="2">
    <source>
        <dbReference type="Proteomes" id="UP001631949"/>
    </source>
</evidence>
<protein>
    <submittedName>
        <fullName evidence="1">YjcQ family protein</fullName>
    </submittedName>
</protein>
<dbReference type="InterPro" id="IPR036388">
    <property type="entry name" value="WH-like_DNA-bd_sf"/>
</dbReference>
<accession>A0ABW9H0R0</accession>
<reference evidence="1 2" key="1">
    <citation type="journal article" date="2016" name="Int. J. Syst. Evol. Microbiol.">
        <title>Peptococcus simiae sp. nov., isolated from rhesus macaque faeces and emended description of the genus Peptococcus.</title>
        <authorList>
            <person name="Shkoporov A.N."/>
            <person name="Efimov B.A."/>
            <person name="Kondova I."/>
            <person name="Ouwerling B."/>
            <person name="Chaplin A.V."/>
            <person name="Shcherbakova V.A."/>
            <person name="Langermans J.A.M."/>
        </authorList>
    </citation>
    <scope>NUCLEOTIDE SEQUENCE [LARGE SCALE GENOMIC DNA]</scope>
    <source>
        <strain evidence="1 2">M108</strain>
    </source>
</reference>
<sequence length="104" mass="11719">MNNFTIIYRILKVLNTALDCPEPDMTRISAEQLGISPVKRDNILRLMQEEGLIRGLGITDYFDGVHYVDDSQVHITFAGMQYLQENSMMQKAANLAKGIADTIL</sequence>
<gene>
    <name evidence="1" type="ORF">ACKQTC_05200</name>
</gene>
<dbReference type="RefSeq" id="WP_408977372.1">
    <property type="nucleotide sequence ID" value="NZ_JBJUVG010000006.1"/>
</dbReference>
<comment type="caution">
    <text evidence="1">The sequence shown here is derived from an EMBL/GenBank/DDBJ whole genome shotgun (WGS) entry which is preliminary data.</text>
</comment>
<dbReference type="EMBL" id="JBJUVG010000006">
    <property type="protein sequence ID" value="MFM9413756.1"/>
    <property type="molecule type" value="Genomic_DNA"/>
</dbReference>
<proteinExistence type="predicted"/>
<dbReference type="SUPFAM" id="SSF46785">
    <property type="entry name" value="Winged helix' DNA-binding domain"/>
    <property type="match status" value="1"/>
</dbReference>
<dbReference type="Gene3D" id="1.10.10.10">
    <property type="entry name" value="Winged helix-like DNA-binding domain superfamily/Winged helix DNA-binding domain"/>
    <property type="match status" value="1"/>
</dbReference>
<keyword evidence="2" id="KW-1185">Reference proteome</keyword>
<name>A0ABW9H0R0_9FIRM</name>